<accession>A0A517SI48</accession>
<dbReference type="AlphaFoldDB" id="A0A517SI48"/>
<dbReference type="InParanoid" id="A0A517SI48"/>
<organism evidence="2 3">
    <name type="scientific">Caulifigura coniformis</name>
    <dbReference type="NCBI Taxonomy" id="2527983"/>
    <lineage>
        <taxon>Bacteria</taxon>
        <taxon>Pseudomonadati</taxon>
        <taxon>Planctomycetota</taxon>
        <taxon>Planctomycetia</taxon>
        <taxon>Planctomycetales</taxon>
        <taxon>Planctomycetaceae</taxon>
        <taxon>Caulifigura</taxon>
    </lineage>
</organism>
<keyword evidence="3" id="KW-1185">Reference proteome</keyword>
<protein>
    <submittedName>
        <fullName evidence="2">Uncharacterized protein</fullName>
    </submittedName>
</protein>
<feature type="compositionally biased region" description="Basic and acidic residues" evidence="1">
    <location>
        <begin position="79"/>
        <end position="90"/>
    </location>
</feature>
<reference evidence="2 3" key="1">
    <citation type="submission" date="2019-02" db="EMBL/GenBank/DDBJ databases">
        <title>Deep-cultivation of Planctomycetes and their phenomic and genomic characterization uncovers novel biology.</title>
        <authorList>
            <person name="Wiegand S."/>
            <person name="Jogler M."/>
            <person name="Boedeker C."/>
            <person name="Pinto D."/>
            <person name="Vollmers J."/>
            <person name="Rivas-Marin E."/>
            <person name="Kohn T."/>
            <person name="Peeters S.H."/>
            <person name="Heuer A."/>
            <person name="Rast P."/>
            <person name="Oberbeckmann S."/>
            <person name="Bunk B."/>
            <person name="Jeske O."/>
            <person name="Meyerdierks A."/>
            <person name="Storesund J.E."/>
            <person name="Kallscheuer N."/>
            <person name="Luecker S."/>
            <person name="Lage O.M."/>
            <person name="Pohl T."/>
            <person name="Merkel B.J."/>
            <person name="Hornburger P."/>
            <person name="Mueller R.-W."/>
            <person name="Bruemmer F."/>
            <person name="Labrenz M."/>
            <person name="Spormann A.M."/>
            <person name="Op den Camp H."/>
            <person name="Overmann J."/>
            <person name="Amann R."/>
            <person name="Jetten M.S.M."/>
            <person name="Mascher T."/>
            <person name="Medema M.H."/>
            <person name="Devos D.P."/>
            <person name="Kaster A.-K."/>
            <person name="Ovreas L."/>
            <person name="Rohde M."/>
            <person name="Galperin M.Y."/>
            <person name="Jogler C."/>
        </authorList>
    </citation>
    <scope>NUCLEOTIDE SEQUENCE [LARGE SCALE GENOMIC DNA]</scope>
    <source>
        <strain evidence="2 3">Pan44</strain>
    </source>
</reference>
<dbReference type="EMBL" id="CP036271">
    <property type="protein sequence ID" value="QDT55787.1"/>
    <property type="molecule type" value="Genomic_DNA"/>
</dbReference>
<evidence type="ECO:0000313" key="2">
    <source>
        <dbReference type="EMBL" id="QDT55787.1"/>
    </source>
</evidence>
<evidence type="ECO:0000313" key="3">
    <source>
        <dbReference type="Proteomes" id="UP000315700"/>
    </source>
</evidence>
<gene>
    <name evidence="2" type="ORF">Pan44_38350</name>
</gene>
<proteinExistence type="predicted"/>
<feature type="region of interest" description="Disordered" evidence="1">
    <location>
        <begin position="65"/>
        <end position="92"/>
    </location>
</feature>
<evidence type="ECO:0000256" key="1">
    <source>
        <dbReference type="SAM" id="MobiDB-lite"/>
    </source>
</evidence>
<dbReference type="KEGG" id="ccos:Pan44_38350"/>
<name>A0A517SI48_9PLAN</name>
<dbReference type="Proteomes" id="UP000315700">
    <property type="component" value="Chromosome"/>
</dbReference>
<sequence>MDQSFRNGDDSFKSAVIKRGLPDGGNVFVVKLLGRQISQQPLSRFIQANGIPAYRRGRYFWKTEDCSARPPTSKASPKRQVESSSGKDRPFPTSWRIARLRLILSARVSSGAGFSTQLFRSADG</sequence>